<dbReference type="Proteomes" id="UP000051621">
    <property type="component" value="Unassembled WGS sequence"/>
</dbReference>
<feature type="transmembrane region" description="Helical" evidence="6">
    <location>
        <begin position="87"/>
        <end position="106"/>
    </location>
</feature>
<feature type="transmembrane region" description="Helical" evidence="6">
    <location>
        <begin position="112"/>
        <end position="137"/>
    </location>
</feature>
<dbReference type="PROSITE" id="PS50850">
    <property type="entry name" value="MFS"/>
    <property type="match status" value="1"/>
</dbReference>
<dbReference type="CDD" id="cd17316">
    <property type="entry name" value="MFS_SV2_like"/>
    <property type="match status" value="1"/>
</dbReference>
<dbReference type="Gene3D" id="1.20.1250.20">
    <property type="entry name" value="MFS general substrate transporter like domains"/>
    <property type="match status" value="1"/>
</dbReference>
<feature type="transmembrane region" description="Helical" evidence="6">
    <location>
        <begin position="294"/>
        <end position="312"/>
    </location>
</feature>
<name>A0A0R1M305_9LACO</name>
<dbReference type="GO" id="GO:0005886">
    <property type="term" value="C:plasma membrane"/>
    <property type="evidence" value="ECO:0007669"/>
    <property type="project" value="UniProtKB-SubCell"/>
</dbReference>
<evidence type="ECO:0000256" key="3">
    <source>
        <dbReference type="ARBA" id="ARBA00022692"/>
    </source>
</evidence>
<feature type="transmembrane region" description="Helical" evidence="6">
    <location>
        <begin position="20"/>
        <end position="37"/>
    </location>
</feature>
<evidence type="ECO:0000313" key="8">
    <source>
        <dbReference type="EMBL" id="KRL02413.1"/>
    </source>
</evidence>
<feature type="transmembrane region" description="Helical" evidence="6">
    <location>
        <begin position="408"/>
        <end position="430"/>
    </location>
</feature>
<feature type="transmembrane region" description="Helical" evidence="6">
    <location>
        <begin position="258"/>
        <end position="282"/>
    </location>
</feature>
<dbReference type="PANTHER" id="PTHR23511:SF34">
    <property type="entry name" value="SYNAPTIC VESICLE GLYCOPROTEIN 2"/>
    <property type="match status" value="1"/>
</dbReference>
<evidence type="ECO:0000256" key="4">
    <source>
        <dbReference type="ARBA" id="ARBA00022989"/>
    </source>
</evidence>
<dbReference type="SUPFAM" id="SSF103473">
    <property type="entry name" value="MFS general substrate transporter"/>
    <property type="match status" value="1"/>
</dbReference>
<keyword evidence="5 6" id="KW-0472">Membrane</keyword>
<dbReference type="EMBL" id="AZEF01000013">
    <property type="protein sequence ID" value="KRL02413.1"/>
    <property type="molecule type" value="Genomic_DNA"/>
</dbReference>
<evidence type="ECO:0000256" key="2">
    <source>
        <dbReference type="ARBA" id="ARBA00022448"/>
    </source>
</evidence>
<keyword evidence="9" id="KW-1185">Reference proteome</keyword>
<feature type="transmembrane region" description="Helical" evidence="6">
    <location>
        <begin position="319"/>
        <end position="341"/>
    </location>
</feature>
<reference evidence="8 9" key="1">
    <citation type="journal article" date="2015" name="Genome Announc.">
        <title>Expanding the biotechnology potential of lactobacilli through comparative genomics of 213 strains and associated genera.</title>
        <authorList>
            <person name="Sun Z."/>
            <person name="Harris H.M."/>
            <person name="McCann A."/>
            <person name="Guo C."/>
            <person name="Argimon S."/>
            <person name="Zhang W."/>
            <person name="Yang X."/>
            <person name="Jeffery I.B."/>
            <person name="Cooney J.C."/>
            <person name="Kagawa T.F."/>
            <person name="Liu W."/>
            <person name="Song Y."/>
            <person name="Salvetti E."/>
            <person name="Wrobel A."/>
            <person name="Rasinkangas P."/>
            <person name="Parkhill J."/>
            <person name="Rea M.C."/>
            <person name="O'Sullivan O."/>
            <person name="Ritari J."/>
            <person name="Douillard F.P."/>
            <person name="Paul Ross R."/>
            <person name="Yang R."/>
            <person name="Briner A.E."/>
            <person name="Felis G.E."/>
            <person name="de Vos W.M."/>
            <person name="Barrangou R."/>
            <person name="Klaenhammer T.R."/>
            <person name="Caufield P.W."/>
            <person name="Cui Y."/>
            <person name="Zhang H."/>
            <person name="O'Toole P.W."/>
        </authorList>
    </citation>
    <scope>NUCLEOTIDE SEQUENCE [LARGE SCALE GENOMIC DNA]</scope>
    <source>
        <strain evidence="8 9">DSM 19910</strain>
    </source>
</reference>
<keyword evidence="2" id="KW-0813">Transport</keyword>
<evidence type="ECO:0000313" key="9">
    <source>
        <dbReference type="Proteomes" id="UP000051621"/>
    </source>
</evidence>
<accession>A0A0R1M305</accession>
<evidence type="ECO:0000256" key="5">
    <source>
        <dbReference type="ARBA" id="ARBA00023136"/>
    </source>
</evidence>
<feature type="transmembrane region" description="Helical" evidence="6">
    <location>
        <begin position="57"/>
        <end position="75"/>
    </location>
</feature>
<sequence length="445" mass="49176">MEKTHQKKYYKHTPFSNVHLRIYLAIILGQFTSGYAIKVSGTAIAEAQKYLQISSSWIGLIGAGTLIGLAGSVFVGKISDNIGRRRLLLVNMYILTIISLCQLFTSNLWLTLIFRIIIGLMIAIDYTVGNTLLIEWLPFKESGKMQSHLIIYWVLGFIIAYFSGALITGFDSLTWKLIMASPAIPGVITAVFRSFAKLPASPSWLVNQGKPKKAQRIIQKHLGFKWGISKKQRKQVTKPSPVFSWTILFSKKYIRQTIVGGVFYASQSFTFFGISIFLPILVTKMGISNTDLVGYLYNGCMLVGVLLGIRIFRNISRRHFLVGDFILAAVCLLVLSLWSSIPKGMSLLIFSFFSIVLSIGLVIDYPYTSELFDSNVRGTGVGMVVTLSRVGAAAGTFLLPVITNGLGVKASMLLCGLVLLLSGIFCFAFAPETSLRHSEKLTSEQ</sequence>
<proteinExistence type="predicted"/>
<comment type="subcellular location">
    <subcellularLocation>
        <location evidence="1">Cell membrane</location>
        <topology evidence="1">Multi-pass membrane protein</topology>
    </subcellularLocation>
</comment>
<dbReference type="InterPro" id="IPR020846">
    <property type="entry name" value="MFS_dom"/>
</dbReference>
<evidence type="ECO:0000256" key="1">
    <source>
        <dbReference type="ARBA" id="ARBA00004651"/>
    </source>
</evidence>
<dbReference type="AlphaFoldDB" id="A0A0R1M305"/>
<feature type="transmembrane region" description="Helical" evidence="6">
    <location>
        <begin position="347"/>
        <end position="367"/>
    </location>
</feature>
<evidence type="ECO:0000256" key="6">
    <source>
        <dbReference type="SAM" id="Phobius"/>
    </source>
</evidence>
<gene>
    <name evidence="8" type="ORF">FC81_GL000757</name>
</gene>
<feature type="domain" description="Major facilitator superfamily (MFS) profile" evidence="7">
    <location>
        <begin position="22"/>
        <end position="434"/>
    </location>
</feature>
<keyword evidence="3 6" id="KW-0812">Transmembrane</keyword>
<dbReference type="OrthoDB" id="9783823at2"/>
<feature type="transmembrane region" description="Helical" evidence="6">
    <location>
        <begin position="149"/>
        <end position="167"/>
    </location>
</feature>
<comment type="caution">
    <text evidence="8">The sequence shown here is derived from an EMBL/GenBank/DDBJ whole genome shotgun (WGS) entry which is preliminary data.</text>
</comment>
<evidence type="ECO:0000259" key="7">
    <source>
        <dbReference type="PROSITE" id="PS50850"/>
    </source>
</evidence>
<dbReference type="PATRIC" id="fig|1423731.3.peg.776"/>
<dbReference type="GO" id="GO:0022857">
    <property type="term" value="F:transmembrane transporter activity"/>
    <property type="evidence" value="ECO:0007669"/>
    <property type="project" value="InterPro"/>
</dbReference>
<dbReference type="InterPro" id="IPR036259">
    <property type="entry name" value="MFS_trans_sf"/>
</dbReference>
<dbReference type="InterPro" id="IPR005828">
    <property type="entry name" value="MFS_sugar_transport-like"/>
</dbReference>
<keyword evidence="4 6" id="KW-1133">Transmembrane helix</keyword>
<dbReference type="PANTHER" id="PTHR23511">
    <property type="entry name" value="SYNAPTIC VESICLE GLYCOPROTEIN 2"/>
    <property type="match status" value="1"/>
</dbReference>
<dbReference type="Pfam" id="PF00083">
    <property type="entry name" value="Sugar_tr"/>
    <property type="match status" value="1"/>
</dbReference>
<dbReference type="RefSeq" id="WP_057742974.1">
    <property type="nucleotide sequence ID" value="NZ_AZEF01000013.1"/>
</dbReference>
<organism evidence="8 9">
    <name type="scientific">Liquorilactobacillus capillatus DSM 19910</name>
    <dbReference type="NCBI Taxonomy" id="1423731"/>
    <lineage>
        <taxon>Bacteria</taxon>
        <taxon>Bacillati</taxon>
        <taxon>Bacillota</taxon>
        <taxon>Bacilli</taxon>
        <taxon>Lactobacillales</taxon>
        <taxon>Lactobacillaceae</taxon>
        <taxon>Liquorilactobacillus</taxon>
    </lineage>
</organism>
<feature type="transmembrane region" description="Helical" evidence="6">
    <location>
        <begin position="379"/>
        <end position="402"/>
    </location>
</feature>
<protein>
    <submittedName>
        <fullName evidence="8">Major facilitator transporter</fullName>
    </submittedName>
</protein>